<keyword evidence="3" id="KW-1185">Reference proteome</keyword>
<dbReference type="Proteomes" id="UP000271087">
    <property type="component" value="Unassembled WGS sequence"/>
</dbReference>
<accession>A0A182DZS3</accession>
<feature type="compositionally biased region" description="Polar residues" evidence="1">
    <location>
        <begin position="404"/>
        <end position="441"/>
    </location>
</feature>
<dbReference type="OrthoDB" id="5876149at2759"/>
<feature type="compositionally biased region" description="Basic and acidic residues" evidence="1">
    <location>
        <begin position="61"/>
        <end position="100"/>
    </location>
</feature>
<feature type="compositionally biased region" description="Low complexity" evidence="1">
    <location>
        <begin position="211"/>
        <end position="222"/>
    </location>
</feature>
<feature type="compositionally biased region" description="Polar residues" evidence="1">
    <location>
        <begin position="524"/>
        <end position="537"/>
    </location>
</feature>
<reference evidence="4" key="1">
    <citation type="submission" date="2016-06" db="UniProtKB">
        <authorList>
            <consortium name="WormBaseParasite"/>
        </authorList>
    </citation>
    <scope>IDENTIFICATION</scope>
</reference>
<feature type="region of interest" description="Disordered" evidence="1">
    <location>
        <begin position="913"/>
        <end position="954"/>
    </location>
</feature>
<reference evidence="2 3" key="2">
    <citation type="submission" date="2018-08" db="EMBL/GenBank/DDBJ databases">
        <authorList>
            <person name="Laetsch R D."/>
            <person name="Stevens L."/>
            <person name="Kumar S."/>
            <person name="Blaxter L. M."/>
        </authorList>
    </citation>
    <scope>NUCLEOTIDE SEQUENCE [LARGE SCALE GENOMIC DNA]</scope>
</reference>
<feature type="region of interest" description="Disordered" evidence="1">
    <location>
        <begin position="456"/>
        <end position="628"/>
    </location>
</feature>
<dbReference type="STRING" id="42157.A0A182DZS3"/>
<dbReference type="AlphaFoldDB" id="A0A182DZS3"/>
<evidence type="ECO:0000256" key="1">
    <source>
        <dbReference type="SAM" id="MobiDB-lite"/>
    </source>
</evidence>
<protein>
    <submittedName>
        <fullName evidence="4">Protein SON</fullName>
    </submittedName>
</protein>
<feature type="compositionally biased region" description="Polar residues" evidence="1">
    <location>
        <begin position="382"/>
        <end position="394"/>
    </location>
</feature>
<feature type="compositionally biased region" description="Polar residues" evidence="1">
    <location>
        <begin position="276"/>
        <end position="301"/>
    </location>
</feature>
<feature type="compositionally biased region" description="Basic and acidic residues" evidence="1">
    <location>
        <begin position="223"/>
        <end position="251"/>
    </location>
</feature>
<sequence length="954" mass="103910">MRSKLKWKQVVEPPKIVQPESTATTSEGTSTTTSSTASTMSSIMQPPSLSSTVALSTDITSSHESEEEGNKLVAEDEDELKLKKEMEKRKTEKKQRESIRKMSKKQAKRLSEKVESKSKATEMESITAKTRRKLTKMGTKRGKILDDATESQYEEKAGEEINKILNNKFIEEPKKTDLIEDISRYIKESGKRETEKQKVVIGLGSEIPQISTSSISTVSTESSSRRMIEKTAKDKLLEESKSEMPKVEHKFMKLSTPISDTQSSQSAESEAESESNPETQSLQSNETISKQRTMSPSSVSATEKESVSKSLIKSSTPPATSLTESTAKQETKLLTSSLPLLRSLIQTAAQLRIITTARSLTKPEIDLSSTVTPIESVKIIEKQQSTEPSMSLKESITVPRTEFPTATSMSSESPEQPETELSISPALPSTESAKTTEAQQSAVSIKEFVIMSSEYPTQPSMSFQSPEQPETELSISPALPSTESAKTTEAQQSAVSIKELLIMSSESPTQPSMSSESLEKPETELSTSPALKSTESAKTAEAQQLAVPRKEFITMSSENPTQPSLSSESPKQPETELSISPALPSTESVKTTEVQQSAMPLKEFVTMSSESPTQPSMSSESLEKPETEISISPALLSIESVKTAEAQQSAVPRKEFITMSSENPTQPSLSSESPEQPETELSISPALQSTESVKTVEAQQLAVPRKEFITMSSESPTQPSMSSESLEKPETELSISPALPSIESAKTTEAQQLARKEFITMSSESPTQQSMSSESLENPKTELSILPVSSSTKSTKKLGTEVLVSSFLPIAESVSSSPKIEIASTSLASGMKKLTGDVESKSTTETLSISSSSRNEESKLTAESTKLLSIPATMTNELKLGILMKENKTDREMVIPLYEANLNAEKDLKVAGTAEDIAEPSKNETLSSRKEKKKSEDDESESSDDEKNLKKIRS</sequence>
<feature type="compositionally biased region" description="Low complexity" evidence="1">
    <location>
        <begin position="843"/>
        <end position="853"/>
    </location>
</feature>
<feature type="compositionally biased region" description="Polar residues" evidence="1">
    <location>
        <begin position="308"/>
        <end position="328"/>
    </location>
</feature>
<feature type="compositionally biased region" description="Basic and acidic residues" evidence="1">
    <location>
        <begin position="109"/>
        <end position="122"/>
    </location>
</feature>
<feature type="region of interest" description="Disordered" evidence="1">
    <location>
        <begin position="646"/>
        <end position="791"/>
    </location>
</feature>
<feature type="compositionally biased region" description="Low complexity" evidence="1">
    <location>
        <begin position="606"/>
        <end position="620"/>
    </location>
</feature>
<name>A0A182DZS3_ONCOC</name>
<feature type="compositionally biased region" description="Low complexity" evidence="1">
    <location>
        <begin position="503"/>
        <end position="516"/>
    </location>
</feature>
<feature type="compositionally biased region" description="Low complexity" evidence="1">
    <location>
        <begin position="710"/>
        <end position="724"/>
    </location>
</feature>
<feature type="compositionally biased region" description="Low complexity" evidence="1">
    <location>
        <begin position="664"/>
        <end position="682"/>
    </location>
</feature>
<feature type="region of interest" description="Disordered" evidence="1">
    <location>
        <begin position="833"/>
        <end position="863"/>
    </location>
</feature>
<feature type="compositionally biased region" description="Polar residues" evidence="1">
    <location>
        <begin position="43"/>
        <end position="60"/>
    </location>
</feature>
<proteinExistence type="predicted"/>
<feature type="compositionally biased region" description="Polar residues" evidence="1">
    <location>
        <begin position="456"/>
        <end position="495"/>
    </location>
</feature>
<evidence type="ECO:0000313" key="2">
    <source>
        <dbReference type="EMBL" id="VDK63654.1"/>
    </source>
</evidence>
<feature type="region of interest" description="Disordered" evidence="1">
    <location>
        <begin position="211"/>
        <end position="330"/>
    </location>
</feature>
<feature type="compositionally biased region" description="Polar residues" evidence="1">
    <location>
        <begin position="554"/>
        <end position="598"/>
    </location>
</feature>
<feature type="compositionally biased region" description="Low complexity" evidence="1">
    <location>
        <begin position="760"/>
        <end position="775"/>
    </location>
</feature>
<organism evidence="4">
    <name type="scientific">Onchocerca ochengi</name>
    <name type="common">Filarial nematode worm</name>
    <dbReference type="NCBI Taxonomy" id="42157"/>
    <lineage>
        <taxon>Eukaryota</taxon>
        <taxon>Metazoa</taxon>
        <taxon>Ecdysozoa</taxon>
        <taxon>Nematoda</taxon>
        <taxon>Chromadorea</taxon>
        <taxon>Rhabditida</taxon>
        <taxon>Spirurina</taxon>
        <taxon>Spiruromorpha</taxon>
        <taxon>Filarioidea</taxon>
        <taxon>Onchocercidae</taxon>
        <taxon>Onchocerca</taxon>
    </lineage>
</organism>
<evidence type="ECO:0000313" key="3">
    <source>
        <dbReference type="Proteomes" id="UP000271087"/>
    </source>
</evidence>
<dbReference type="EMBL" id="UYRW01000142">
    <property type="protein sequence ID" value="VDK63654.1"/>
    <property type="molecule type" value="Genomic_DNA"/>
</dbReference>
<feature type="region of interest" description="Disordered" evidence="1">
    <location>
        <begin position="382"/>
        <end position="441"/>
    </location>
</feature>
<gene>
    <name evidence="2" type="ORF">NOO_LOCUS1190</name>
</gene>
<feature type="compositionally biased region" description="Basic and acidic residues" evidence="1">
    <location>
        <begin position="919"/>
        <end position="936"/>
    </location>
</feature>
<feature type="compositionally biased region" description="Basic and acidic residues" evidence="1">
    <location>
        <begin position="945"/>
        <end position="954"/>
    </location>
</feature>
<feature type="compositionally biased region" description="Low complexity" evidence="1">
    <location>
        <begin position="20"/>
        <end position="42"/>
    </location>
</feature>
<evidence type="ECO:0000313" key="4">
    <source>
        <dbReference type="WBParaSite" id="nOo.2.0.1.t01190-RA"/>
    </source>
</evidence>
<feature type="region of interest" description="Disordered" evidence="1">
    <location>
        <begin position="1"/>
        <end position="143"/>
    </location>
</feature>
<feature type="compositionally biased region" description="Basic residues" evidence="1">
    <location>
        <begin position="129"/>
        <end position="142"/>
    </location>
</feature>
<dbReference type="WBParaSite" id="nOo.2.0.1.t01190-RA">
    <property type="protein sequence ID" value="nOo.2.0.1.t01190-RA"/>
    <property type="gene ID" value="nOo.2.0.1.g01190"/>
</dbReference>